<gene>
    <name evidence="2" type="ORF">PTSG_13196</name>
</gene>
<dbReference type="GeneID" id="16068094"/>
<dbReference type="Proteomes" id="UP000007799">
    <property type="component" value="Unassembled WGS sequence"/>
</dbReference>
<dbReference type="EMBL" id="GL833017">
    <property type="protein sequence ID" value="EGD82382.1"/>
    <property type="molecule type" value="Genomic_DNA"/>
</dbReference>
<feature type="region of interest" description="Disordered" evidence="1">
    <location>
        <begin position="244"/>
        <end position="278"/>
    </location>
</feature>
<keyword evidence="3" id="KW-1185">Reference proteome</keyword>
<proteinExistence type="predicted"/>
<sequence length="278" mass="31718">MNDNRSRSHYPPRQEQQTYAYKPEGLLPTPDPTPCLDMPSSSLSSTSTIKPAITPTASTSTSYVNPNWRQDVRVDDQVIERIFQSLPTPVDVHQPCHSHKDVRAAVGGRAFSALNRQLRPAFAHSRQALVVTLFMDWQKRMSNLNMQALYRRQHEFRETRGRRRELNLQTLARRHNIGVTALGMALVGGLFSKYFCLTPHHLDPTAKTELFHIVEDEAFLRLMVHNRKRIALVLQARECLRNAAVDSDDDENDEDGLEQNRNDDDDADDGNHGHQHGH</sequence>
<feature type="region of interest" description="Disordered" evidence="1">
    <location>
        <begin position="1"/>
        <end position="62"/>
    </location>
</feature>
<evidence type="ECO:0000313" key="2">
    <source>
        <dbReference type="EMBL" id="EGD82382.1"/>
    </source>
</evidence>
<dbReference type="RefSeq" id="XP_004987576.1">
    <property type="nucleotide sequence ID" value="XM_004987519.1"/>
</dbReference>
<feature type="compositionally biased region" description="Low complexity" evidence="1">
    <location>
        <begin position="34"/>
        <end position="62"/>
    </location>
</feature>
<accession>F2UTC9</accession>
<dbReference type="AlphaFoldDB" id="F2UTC9"/>
<reference evidence="2" key="1">
    <citation type="submission" date="2009-08" db="EMBL/GenBank/DDBJ databases">
        <title>Annotation of Salpingoeca rosetta.</title>
        <authorList>
            <consortium name="The Broad Institute Genome Sequencing Platform"/>
            <person name="Russ C."/>
            <person name="Cuomo C."/>
            <person name="Burger G."/>
            <person name="Gray M.W."/>
            <person name="Holland P.W.H."/>
            <person name="King N."/>
            <person name="Lang F.B.F."/>
            <person name="Roger A.J."/>
            <person name="Ruiz-Trillo I."/>
            <person name="Young S.K."/>
            <person name="Zeng Q."/>
            <person name="Gargeya S."/>
            <person name="Alvarado L."/>
            <person name="Berlin A."/>
            <person name="Chapman S.B."/>
            <person name="Chen Z."/>
            <person name="Freedman E."/>
            <person name="Gellesch M."/>
            <person name="Goldberg J."/>
            <person name="Griggs A."/>
            <person name="Gujja S."/>
            <person name="Heilman E."/>
            <person name="Heiman D."/>
            <person name="Howarth C."/>
            <person name="Mehta T."/>
            <person name="Neiman D."/>
            <person name="Pearson M."/>
            <person name="Roberts A."/>
            <person name="Saif S."/>
            <person name="Shea T."/>
            <person name="Shenoy N."/>
            <person name="Sisk P."/>
            <person name="Stolte C."/>
            <person name="Sykes S."/>
            <person name="White J."/>
            <person name="Yandava C."/>
            <person name="Haas B."/>
            <person name="Nusbaum C."/>
            <person name="Birren B."/>
        </authorList>
    </citation>
    <scope>NUCLEOTIDE SEQUENCE [LARGE SCALE GENOMIC DNA]</scope>
    <source>
        <strain evidence="2">ATCC 50818</strain>
    </source>
</reference>
<evidence type="ECO:0000313" key="3">
    <source>
        <dbReference type="Proteomes" id="UP000007799"/>
    </source>
</evidence>
<dbReference type="InParanoid" id="F2UTC9"/>
<organism evidence="3">
    <name type="scientific">Salpingoeca rosetta (strain ATCC 50818 / BSB-021)</name>
    <dbReference type="NCBI Taxonomy" id="946362"/>
    <lineage>
        <taxon>Eukaryota</taxon>
        <taxon>Choanoflagellata</taxon>
        <taxon>Craspedida</taxon>
        <taxon>Salpingoecidae</taxon>
        <taxon>Salpingoeca</taxon>
    </lineage>
</organism>
<protein>
    <submittedName>
        <fullName evidence="2">Uncharacterized protein</fullName>
    </submittedName>
</protein>
<evidence type="ECO:0000256" key="1">
    <source>
        <dbReference type="SAM" id="MobiDB-lite"/>
    </source>
</evidence>
<name>F2UTC9_SALR5</name>
<dbReference type="KEGG" id="sre:PTSG_13196"/>
<feature type="compositionally biased region" description="Acidic residues" evidence="1">
    <location>
        <begin position="246"/>
        <end position="268"/>
    </location>
</feature>